<evidence type="ECO:0000256" key="1">
    <source>
        <dbReference type="SAM" id="Phobius"/>
    </source>
</evidence>
<keyword evidence="1" id="KW-1133">Transmembrane helix</keyword>
<reference evidence="2 3" key="1">
    <citation type="journal article" date="2016" name="Environ. Microbiol.">
        <title>New Methyloceanibacter diversity from North Sea sediments includes methanotroph containing solely the soluble methane monooxygenase.</title>
        <authorList>
            <person name="Vekeman B."/>
            <person name="Kerckhof F.M."/>
            <person name="Cremers G."/>
            <person name="de Vos P."/>
            <person name="Vandamme P."/>
            <person name="Boon N."/>
            <person name="Op den Camp H.J."/>
            <person name="Heylen K."/>
        </authorList>
    </citation>
    <scope>NUCLEOTIDE SEQUENCE [LARGE SCALE GENOMIC DNA]</scope>
    <source>
        <strain evidence="2 3">R-67176</strain>
    </source>
</reference>
<proteinExistence type="predicted"/>
<keyword evidence="1" id="KW-0472">Membrane</keyword>
<sequence>MTPSKFSPSAFWIASISGGFERSISTAIKRGTGSAESASVDPIHGSSSLAESSALIGLTRLMPDCFARNRETKVIFFSMSVVSSGLSSMVISLAMSSTHALADW</sequence>
<dbReference type="Proteomes" id="UP000094172">
    <property type="component" value="Unassembled WGS sequence"/>
</dbReference>
<dbReference type="AlphaFoldDB" id="A0A1E3VIY7"/>
<name>A0A1E3VIY7_9HYPH</name>
<dbReference type="EMBL" id="LPWE01000014">
    <property type="protein sequence ID" value="ODR93475.1"/>
    <property type="molecule type" value="Genomic_DNA"/>
</dbReference>
<feature type="transmembrane region" description="Helical" evidence="1">
    <location>
        <begin position="74"/>
        <end position="95"/>
    </location>
</feature>
<keyword evidence="3" id="KW-1185">Reference proteome</keyword>
<protein>
    <submittedName>
        <fullName evidence="2">Uncharacterized protein</fullName>
    </submittedName>
</protein>
<dbReference type="RefSeq" id="WP_069445539.1">
    <property type="nucleotide sequence ID" value="NZ_LPWE01000014.1"/>
</dbReference>
<evidence type="ECO:0000313" key="3">
    <source>
        <dbReference type="Proteomes" id="UP000094172"/>
    </source>
</evidence>
<evidence type="ECO:0000313" key="2">
    <source>
        <dbReference type="EMBL" id="ODR93475.1"/>
    </source>
</evidence>
<comment type="caution">
    <text evidence="2">The sequence shown here is derived from an EMBL/GenBank/DDBJ whole genome shotgun (WGS) entry which is preliminary data.</text>
</comment>
<organism evidence="2 3">
    <name type="scientific">Methyloceanibacter stevinii</name>
    <dbReference type="NCBI Taxonomy" id="1774970"/>
    <lineage>
        <taxon>Bacteria</taxon>
        <taxon>Pseudomonadati</taxon>
        <taxon>Pseudomonadota</taxon>
        <taxon>Alphaproteobacteria</taxon>
        <taxon>Hyphomicrobiales</taxon>
        <taxon>Hyphomicrobiaceae</taxon>
        <taxon>Methyloceanibacter</taxon>
    </lineage>
</organism>
<keyword evidence="1" id="KW-0812">Transmembrane</keyword>
<gene>
    <name evidence="2" type="ORF">AUC70_11400</name>
</gene>
<accession>A0A1E3VIY7</accession>